<organism evidence="1 2">
    <name type="scientific">Ruthenibacterium intestinale</name>
    <dbReference type="NCBI Taxonomy" id="3133163"/>
    <lineage>
        <taxon>Bacteria</taxon>
        <taxon>Bacillati</taxon>
        <taxon>Bacillota</taxon>
        <taxon>Clostridia</taxon>
        <taxon>Eubacteriales</taxon>
        <taxon>Oscillospiraceae</taxon>
        <taxon>Ruthenibacterium</taxon>
    </lineage>
</organism>
<evidence type="ECO:0000313" key="1">
    <source>
        <dbReference type="EMBL" id="MEQ2521584.1"/>
    </source>
</evidence>
<protein>
    <submittedName>
        <fullName evidence="1">Uncharacterized protein</fullName>
    </submittedName>
</protein>
<dbReference type="Proteomes" id="UP001477672">
    <property type="component" value="Unassembled WGS sequence"/>
</dbReference>
<sequence length="74" mass="9090">MDFVQMEQIMEKAFQTTISQKFQFWMHRSLLNRFWKAMAQNIRWQMEMQENEMDLSDSIRELIADLEDLQSLID</sequence>
<reference evidence="1 2" key="1">
    <citation type="submission" date="2024-03" db="EMBL/GenBank/DDBJ databases">
        <title>Human intestinal bacterial collection.</title>
        <authorList>
            <person name="Pauvert C."/>
            <person name="Hitch T.C.A."/>
            <person name="Clavel T."/>
        </authorList>
    </citation>
    <scope>NUCLEOTIDE SEQUENCE [LARGE SCALE GENOMIC DNA]</scope>
    <source>
        <strain evidence="1 2">CLA-JM-H11</strain>
    </source>
</reference>
<evidence type="ECO:0000313" key="2">
    <source>
        <dbReference type="Proteomes" id="UP001477672"/>
    </source>
</evidence>
<keyword evidence="2" id="KW-1185">Reference proteome</keyword>
<accession>A0ABV1GIB1</accession>
<comment type="caution">
    <text evidence="1">The sequence shown here is derived from an EMBL/GenBank/DDBJ whole genome shotgun (WGS) entry which is preliminary data.</text>
</comment>
<dbReference type="RefSeq" id="WP_349217041.1">
    <property type="nucleotide sequence ID" value="NZ_JBBMFA010000111.1"/>
</dbReference>
<proteinExistence type="predicted"/>
<gene>
    <name evidence="1" type="ORF">WMO24_14280</name>
</gene>
<name>A0ABV1GIB1_9FIRM</name>
<dbReference type="EMBL" id="JBBMFA010000111">
    <property type="protein sequence ID" value="MEQ2521584.1"/>
    <property type="molecule type" value="Genomic_DNA"/>
</dbReference>